<evidence type="ECO:0000256" key="1">
    <source>
        <dbReference type="SAM" id="MobiDB-lite"/>
    </source>
</evidence>
<evidence type="ECO:0000313" key="3">
    <source>
        <dbReference type="EMBL" id="CAL4766612.1"/>
    </source>
</evidence>
<comment type="caution">
    <text evidence="2">The sequence shown here is derived from an EMBL/GenBank/DDBJ whole genome shotgun (WGS) entry which is preliminary data.</text>
</comment>
<proteinExistence type="predicted"/>
<protein>
    <submittedName>
        <fullName evidence="2">Uncharacterized protein</fullName>
    </submittedName>
</protein>
<gene>
    <name evidence="2" type="ORF">C1SCF055_LOCUS7262</name>
</gene>
<feature type="region of interest" description="Disordered" evidence="1">
    <location>
        <begin position="191"/>
        <end position="230"/>
    </location>
</feature>
<sequence length="230" mass="24847">MVVPVGGLAPTGTLGPPPEEVLRLLPALKATVVALTVMVIGEFIATYYQEAISELLTPLLGLIALRDASQTGQCILCLALLAGFNCISDITSLVLILSGERYIAGAKYFFSTECSGKVRVYDPTTQSMKVEVRELCSWQTVLGNSVLICALILEFLCCKWSIKAFRAYQADNLNAMDAMLGDAERMDRMDRMDRMGPGPTPMAEGEDRSRPPASAAQGFVPFSGQGQRLS</sequence>
<organism evidence="2">
    <name type="scientific">Cladocopium goreaui</name>
    <dbReference type="NCBI Taxonomy" id="2562237"/>
    <lineage>
        <taxon>Eukaryota</taxon>
        <taxon>Sar</taxon>
        <taxon>Alveolata</taxon>
        <taxon>Dinophyceae</taxon>
        <taxon>Suessiales</taxon>
        <taxon>Symbiodiniaceae</taxon>
        <taxon>Cladocopium</taxon>
    </lineage>
</organism>
<keyword evidence="4" id="KW-1185">Reference proteome</keyword>
<evidence type="ECO:0000313" key="4">
    <source>
        <dbReference type="Proteomes" id="UP001152797"/>
    </source>
</evidence>
<name>A0A9P1BVB4_9DINO</name>
<dbReference type="EMBL" id="CAMXCT030000473">
    <property type="protein sequence ID" value="CAL4766612.1"/>
    <property type="molecule type" value="Genomic_DNA"/>
</dbReference>
<reference evidence="3 4" key="2">
    <citation type="submission" date="2024-05" db="EMBL/GenBank/DDBJ databases">
        <authorList>
            <person name="Chen Y."/>
            <person name="Shah S."/>
            <person name="Dougan E. K."/>
            <person name="Thang M."/>
            <person name="Chan C."/>
        </authorList>
    </citation>
    <scope>NUCLEOTIDE SEQUENCE [LARGE SCALE GENOMIC DNA]</scope>
</reference>
<evidence type="ECO:0000313" key="2">
    <source>
        <dbReference type="EMBL" id="CAI3979300.1"/>
    </source>
</evidence>
<dbReference type="EMBL" id="CAMXCT010000473">
    <property type="protein sequence ID" value="CAI3979300.1"/>
    <property type="molecule type" value="Genomic_DNA"/>
</dbReference>
<dbReference type="EMBL" id="CAMXCT020000473">
    <property type="protein sequence ID" value="CAL1132675.1"/>
    <property type="molecule type" value="Genomic_DNA"/>
</dbReference>
<dbReference type="OrthoDB" id="432128at2759"/>
<dbReference type="AlphaFoldDB" id="A0A9P1BVB4"/>
<reference evidence="2" key="1">
    <citation type="submission" date="2022-10" db="EMBL/GenBank/DDBJ databases">
        <authorList>
            <person name="Chen Y."/>
            <person name="Dougan E. K."/>
            <person name="Chan C."/>
            <person name="Rhodes N."/>
            <person name="Thang M."/>
        </authorList>
    </citation>
    <scope>NUCLEOTIDE SEQUENCE</scope>
</reference>
<accession>A0A9P1BVB4</accession>
<dbReference type="Proteomes" id="UP001152797">
    <property type="component" value="Unassembled WGS sequence"/>
</dbReference>